<keyword evidence="1" id="KW-0732">Signal</keyword>
<name>A0AAU9V9T9_EUPED</name>
<dbReference type="Proteomes" id="UP001153954">
    <property type="component" value="Unassembled WGS sequence"/>
</dbReference>
<evidence type="ECO:0000256" key="1">
    <source>
        <dbReference type="SAM" id="SignalP"/>
    </source>
</evidence>
<organism evidence="2 3">
    <name type="scientific">Euphydryas editha</name>
    <name type="common">Edith's checkerspot</name>
    <dbReference type="NCBI Taxonomy" id="104508"/>
    <lineage>
        <taxon>Eukaryota</taxon>
        <taxon>Metazoa</taxon>
        <taxon>Ecdysozoa</taxon>
        <taxon>Arthropoda</taxon>
        <taxon>Hexapoda</taxon>
        <taxon>Insecta</taxon>
        <taxon>Pterygota</taxon>
        <taxon>Neoptera</taxon>
        <taxon>Endopterygota</taxon>
        <taxon>Lepidoptera</taxon>
        <taxon>Glossata</taxon>
        <taxon>Ditrysia</taxon>
        <taxon>Papilionoidea</taxon>
        <taxon>Nymphalidae</taxon>
        <taxon>Nymphalinae</taxon>
        <taxon>Euphydryas</taxon>
    </lineage>
</organism>
<sequence>MSISRSSMWRALSHSRLRAPLALLACAALLTVRVPRSASLAADFPSHSPSALAHFLADFSNHPRLYSHITGSWGVEEEKNNYTSWHYVVSYECGGRCTGHVQLSAHDDGGGRHRVHVQDTRCSMLPLLPWPQICESSMTETEISPRKGGGAHLEERARVHCGAFALATSCNVAEARRRHLRVLRDALAQI</sequence>
<gene>
    <name evidence="2" type="ORF">EEDITHA_LOCUS20945</name>
</gene>
<accession>A0AAU9V9T9</accession>
<proteinExistence type="predicted"/>
<evidence type="ECO:0000313" key="2">
    <source>
        <dbReference type="EMBL" id="CAH2106864.1"/>
    </source>
</evidence>
<comment type="caution">
    <text evidence="2">The sequence shown here is derived from an EMBL/GenBank/DDBJ whole genome shotgun (WGS) entry which is preliminary data.</text>
</comment>
<dbReference type="AlphaFoldDB" id="A0AAU9V9T9"/>
<reference evidence="2" key="1">
    <citation type="submission" date="2022-03" db="EMBL/GenBank/DDBJ databases">
        <authorList>
            <person name="Tunstrom K."/>
        </authorList>
    </citation>
    <scope>NUCLEOTIDE SEQUENCE</scope>
</reference>
<protein>
    <submittedName>
        <fullName evidence="2">Uncharacterized protein</fullName>
    </submittedName>
</protein>
<dbReference type="EMBL" id="CAKOGL010000029">
    <property type="protein sequence ID" value="CAH2106864.1"/>
    <property type="molecule type" value="Genomic_DNA"/>
</dbReference>
<feature type="chain" id="PRO_5043460060" evidence="1">
    <location>
        <begin position="42"/>
        <end position="190"/>
    </location>
</feature>
<keyword evidence="3" id="KW-1185">Reference proteome</keyword>
<feature type="signal peptide" evidence="1">
    <location>
        <begin position="1"/>
        <end position="41"/>
    </location>
</feature>
<evidence type="ECO:0000313" key="3">
    <source>
        <dbReference type="Proteomes" id="UP001153954"/>
    </source>
</evidence>